<organism evidence="2 3">
    <name type="scientific">Ceratodon purpureus</name>
    <name type="common">Fire moss</name>
    <name type="synonym">Dicranum purpureum</name>
    <dbReference type="NCBI Taxonomy" id="3225"/>
    <lineage>
        <taxon>Eukaryota</taxon>
        <taxon>Viridiplantae</taxon>
        <taxon>Streptophyta</taxon>
        <taxon>Embryophyta</taxon>
        <taxon>Bryophyta</taxon>
        <taxon>Bryophytina</taxon>
        <taxon>Bryopsida</taxon>
        <taxon>Dicranidae</taxon>
        <taxon>Pseudoditrichales</taxon>
        <taxon>Ditrichaceae</taxon>
        <taxon>Ceratodon</taxon>
    </lineage>
</organism>
<evidence type="ECO:0000313" key="3">
    <source>
        <dbReference type="Proteomes" id="UP000822688"/>
    </source>
</evidence>
<protein>
    <submittedName>
        <fullName evidence="2">Uncharacterized protein</fullName>
    </submittedName>
</protein>
<evidence type="ECO:0000313" key="2">
    <source>
        <dbReference type="EMBL" id="KAG0576178.1"/>
    </source>
</evidence>
<feature type="region of interest" description="Disordered" evidence="1">
    <location>
        <begin position="1"/>
        <end position="144"/>
    </location>
</feature>
<evidence type="ECO:0000256" key="1">
    <source>
        <dbReference type="SAM" id="MobiDB-lite"/>
    </source>
</evidence>
<feature type="compositionally biased region" description="Acidic residues" evidence="1">
    <location>
        <begin position="84"/>
        <end position="95"/>
    </location>
</feature>
<reference evidence="2" key="1">
    <citation type="submission" date="2020-06" db="EMBL/GenBank/DDBJ databases">
        <title>WGS assembly of Ceratodon purpureus strain R40.</title>
        <authorList>
            <person name="Carey S.B."/>
            <person name="Jenkins J."/>
            <person name="Shu S."/>
            <person name="Lovell J.T."/>
            <person name="Sreedasyam A."/>
            <person name="Maumus F."/>
            <person name="Tiley G.P."/>
            <person name="Fernandez-Pozo N."/>
            <person name="Barry K."/>
            <person name="Chen C."/>
            <person name="Wang M."/>
            <person name="Lipzen A."/>
            <person name="Daum C."/>
            <person name="Saski C.A."/>
            <person name="Payton A.C."/>
            <person name="Mcbreen J.C."/>
            <person name="Conrad R.E."/>
            <person name="Kollar L.M."/>
            <person name="Olsson S."/>
            <person name="Huttunen S."/>
            <person name="Landis J.B."/>
            <person name="Wickett N.J."/>
            <person name="Johnson M.G."/>
            <person name="Rensing S.A."/>
            <person name="Grimwood J."/>
            <person name="Schmutz J."/>
            <person name="Mcdaniel S.F."/>
        </authorList>
    </citation>
    <scope>NUCLEOTIDE SEQUENCE</scope>
    <source>
        <strain evidence="2">R40</strain>
    </source>
</reference>
<proteinExistence type="predicted"/>
<feature type="compositionally biased region" description="Basic residues" evidence="1">
    <location>
        <begin position="27"/>
        <end position="74"/>
    </location>
</feature>
<dbReference type="EMBL" id="CM026425">
    <property type="protein sequence ID" value="KAG0576178.1"/>
    <property type="molecule type" value="Genomic_DNA"/>
</dbReference>
<accession>A0A8T0I0V5</accession>
<sequence>MKQCGNISGRSKPAPSSLYPSRSLTKLPKKRKRARSQKVRRPSRTRRAYLRRRAYLARRRRRPVRFSARRGNRQRRSESSSTSENEDEDENENDNDSGSKTNSSCKRPCRSTSKQKGASKASTSNSKSESHQESIPASKRMSLDHASQYNPVVEKWDVTMTQANNESLEVQGYGSPRREARGATIGTQQQKLSLHCRFLHKNIVITCVTTSLLKGSLSRMTSGKFYS</sequence>
<dbReference type="Proteomes" id="UP000822688">
    <property type="component" value="Chromosome 5"/>
</dbReference>
<dbReference type="AlphaFoldDB" id="A0A8T0I0V5"/>
<feature type="compositionally biased region" description="Polar residues" evidence="1">
    <location>
        <begin position="98"/>
        <end position="116"/>
    </location>
</feature>
<comment type="caution">
    <text evidence="2">The sequence shown here is derived from an EMBL/GenBank/DDBJ whole genome shotgun (WGS) entry which is preliminary data.</text>
</comment>
<name>A0A8T0I0V5_CERPU</name>
<feature type="compositionally biased region" description="Low complexity" evidence="1">
    <location>
        <begin position="118"/>
        <end position="127"/>
    </location>
</feature>
<keyword evidence="3" id="KW-1185">Reference proteome</keyword>
<gene>
    <name evidence="2" type="ORF">KC19_5G061200</name>
</gene>